<protein>
    <recommendedName>
        <fullName evidence="8">PQ loop repeat protein</fullName>
    </recommendedName>
</protein>
<dbReference type="Gene3D" id="1.20.1280.290">
    <property type="match status" value="1"/>
</dbReference>
<feature type="transmembrane region" description="Helical" evidence="5">
    <location>
        <begin position="130"/>
        <end position="149"/>
    </location>
</feature>
<evidence type="ECO:0000313" key="7">
    <source>
        <dbReference type="Proteomes" id="UP001216150"/>
    </source>
</evidence>
<feature type="transmembrane region" description="Helical" evidence="5">
    <location>
        <begin position="42"/>
        <end position="59"/>
    </location>
</feature>
<comment type="caution">
    <text evidence="6">The sequence shown here is derived from an EMBL/GenBank/DDBJ whole genome shotgun (WGS) entry which is preliminary data.</text>
</comment>
<evidence type="ECO:0008006" key="8">
    <source>
        <dbReference type="Google" id="ProtNLM"/>
    </source>
</evidence>
<sequence length="286" mass="31217">MDIPIAENVLGTLGAVCWSIQLLPQIIINYKRHNTEGLQGSMMLLWAAAGVPLGVYNIVEEFNIALRIQPQILTTLSLITWAQCLYYGKGFSIAKCIAAVVPLLLVLGGIEAGLIFALREAKSHDLKWPLILMAVLSAALLAAGVLRHYWDIYVHRTVRGISFFFVGIDAAGDLFSLVSVGELAQSSHSSHASEDSLNLDARIVFGPALDVLGMVIYGTELVLWLGIFICGGIFNFAPWLRERSKKMEPAQEVEPVMLHPMPSSTSVFRTASGTVVERRVRGATVL</sequence>
<dbReference type="PANTHER" id="PTHR16201">
    <property type="entry name" value="SEVEN TRANSMEMBRANE PROTEIN 1-RELATED"/>
    <property type="match status" value="1"/>
</dbReference>
<proteinExistence type="predicted"/>
<dbReference type="AlphaFoldDB" id="A0AAD6GPV1"/>
<dbReference type="Proteomes" id="UP001216150">
    <property type="component" value="Unassembled WGS sequence"/>
</dbReference>
<comment type="subcellular location">
    <subcellularLocation>
        <location evidence="1">Membrane</location>
        <topology evidence="1">Multi-pass membrane protein</topology>
    </subcellularLocation>
</comment>
<keyword evidence="2 5" id="KW-0812">Transmembrane</keyword>
<evidence type="ECO:0000256" key="4">
    <source>
        <dbReference type="ARBA" id="ARBA00023136"/>
    </source>
</evidence>
<name>A0AAD6GPV1_9EURO</name>
<feature type="transmembrane region" description="Helical" evidence="5">
    <location>
        <begin position="161"/>
        <end position="180"/>
    </location>
</feature>
<feature type="transmembrane region" description="Helical" evidence="5">
    <location>
        <begin position="12"/>
        <end position="30"/>
    </location>
</feature>
<organism evidence="6 7">
    <name type="scientific">Penicillium hetheringtonii</name>
    <dbReference type="NCBI Taxonomy" id="911720"/>
    <lineage>
        <taxon>Eukaryota</taxon>
        <taxon>Fungi</taxon>
        <taxon>Dikarya</taxon>
        <taxon>Ascomycota</taxon>
        <taxon>Pezizomycotina</taxon>
        <taxon>Eurotiomycetes</taxon>
        <taxon>Eurotiomycetidae</taxon>
        <taxon>Eurotiales</taxon>
        <taxon>Aspergillaceae</taxon>
        <taxon>Penicillium</taxon>
    </lineage>
</organism>
<accession>A0AAD6GPV1</accession>
<dbReference type="Pfam" id="PF04193">
    <property type="entry name" value="PQ-loop"/>
    <property type="match status" value="1"/>
</dbReference>
<evidence type="ECO:0000313" key="6">
    <source>
        <dbReference type="EMBL" id="KAJ5574694.1"/>
    </source>
</evidence>
<feature type="transmembrane region" description="Helical" evidence="5">
    <location>
        <begin position="221"/>
        <end position="240"/>
    </location>
</feature>
<reference evidence="6 7" key="1">
    <citation type="journal article" date="2023" name="IMA Fungus">
        <title>Comparative genomic study of the Penicillium genus elucidates a diverse pangenome and 15 lateral gene transfer events.</title>
        <authorList>
            <person name="Petersen C."/>
            <person name="Sorensen T."/>
            <person name="Nielsen M.R."/>
            <person name="Sondergaard T.E."/>
            <person name="Sorensen J.L."/>
            <person name="Fitzpatrick D.A."/>
            <person name="Frisvad J.C."/>
            <person name="Nielsen K.L."/>
        </authorList>
    </citation>
    <scope>NUCLEOTIDE SEQUENCE [LARGE SCALE GENOMIC DNA]</scope>
    <source>
        <strain evidence="6 7">IBT 29057</strain>
    </source>
</reference>
<gene>
    <name evidence="6" type="ORF">N7450_008593</name>
</gene>
<keyword evidence="4 5" id="KW-0472">Membrane</keyword>
<dbReference type="PANTHER" id="PTHR16201:SF37">
    <property type="entry name" value="PQ-LOOP REPEAT-CONTAINING PROTEIN"/>
    <property type="match status" value="1"/>
</dbReference>
<dbReference type="SMART" id="SM00679">
    <property type="entry name" value="CTNS"/>
    <property type="match status" value="1"/>
</dbReference>
<keyword evidence="3 5" id="KW-1133">Transmembrane helix</keyword>
<dbReference type="EMBL" id="JAQJAC010000008">
    <property type="protein sequence ID" value="KAJ5574694.1"/>
    <property type="molecule type" value="Genomic_DNA"/>
</dbReference>
<evidence type="ECO:0000256" key="5">
    <source>
        <dbReference type="SAM" id="Phobius"/>
    </source>
</evidence>
<keyword evidence="7" id="KW-1185">Reference proteome</keyword>
<dbReference type="InterPro" id="IPR051415">
    <property type="entry name" value="LAAT-1"/>
</dbReference>
<evidence type="ECO:0000256" key="1">
    <source>
        <dbReference type="ARBA" id="ARBA00004141"/>
    </source>
</evidence>
<dbReference type="GO" id="GO:0016020">
    <property type="term" value="C:membrane"/>
    <property type="evidence" value="ECO:0007669"/>
    <property type="project" value="UniProtKB-SubCell"/>
</dbReference>
<evidence type="ECO:0000256" key="2">
    <source>
        <dbReference type="ARBA" id="ARBA00022692"/>
    </source>
</evidence>
<dbReference type="InterPro" id="IPR006603">
    <property type="entry name" value="PQ-loop_rpt"/>
</dbReference>
<feature type="transmembrane region" description="Helical" evidence="5">
    <location>
        <begin position="97"/>
        <end position="118"/>
    </location>
</feature>
<evidence type="ECO:0000256" key="3">
    <source>
        <dbReference type="ARBA" id="ARBA00022989"/>
    </source>
</evidence>